<organism evidence="1">
    <name type="scientific">Mycolicibacterium mucogenicum DSM 44124</name>
    <dbReference type="NCBI Taxonomy" id="1226753"/>
    <lineage>
        <taxon>Bacteria</taxon>
        <taxon>Bacillati</taxon>
        <taxon>Actinomycetota</taxon>
        <taxon>Actinomycetes</taxon>
        <taxon>Mycobacteriales</taxon>
        <taxon>Mycobacteriaceae</taxon>
        <taxon>Mycolicibacterium</taxon>
    </lineage>
</organism>
<reference evidence="1" key="1">
    <citation type="submission" date="2018-01" db="EMBL/GenBank/DDBJ databases">
        <title>Comparative genomics of Mycobacterium mucogenicum and Mycobacterium neoaurum clade members emphasizing tRNA and non-coding RNA.</title>
        <authorList>
            <person name="Behra P.R.K."/>
            <person name="Pettersson B.M.F."/>
            <person name="Das S."/>
            <person name="Dasgupta S."/>
            <person name="Kirsebom L.A."/>
        </authorList>
    </citation>
    <scope>NUCLEOTIDE SEQUENCE</scope>
    <source>
        <strain evidence="1">DSM 44124</strain>
    </source>
</reference>
<accession>A0A8H2J8X2</accession>
<dbReference type="EMBL" id="POTL01000001">
    <property type="protein sequence ID" value="TLH51428.1"/>
    <property type="molecule type" value="Genomic_DNA"/>
</dbReference>
<protein>
    <submittedName>
        <fullName evidence="1">Uncharacterized protein</fullName>
    </submittedName>
</protein>
<gene>
    <name evidence="1" type="ORF">C1S78_02810</name>
</gene>
<dbReference type="AlphaFoldDB" id="A0A8H2J8X2"/>
<sequence length="210" mass="22182">MDVDPNHFAVDVGDLFYPQPWMQLRHVAGDTVAAKSGNYGSSGGANKDDLIQTLQVAWKNDSPIGALVYAEVTRGGTKVTLQATSNGGLLYRHGRSVIPGPITLVDASRIAVGLDVGRAGTFMTNQAFGISEVRQHAMTMPLCPEQTGLVRLAPDATFTARVDVRFVTTSWNGTDPDGGAAGAESTYSAGDLTIDIFALPDFDWVAPPTG</sequence>
<proteinExistence type="predicted"/>
<name>A0A8H2J8X2_MYCMU</name>
<comment type="caution">
    <text evidence="1">The sequence shown here is derived from an EMBL/GenBank/DDBJ whole genome shotgun (WGS) entry which is preliminary data.</text>
</comment>
<evidence type="ECO:0000313" key="1">
    <source>
        <dbReference type="EMBL" id="TLH51428.1"/>
    </source>
</evidence>